<comment type="caution">
    <text evidence="1">The sequence shown here is derived from an EMBL/GenBank/DDBJ whole genome shotgun (WGS) entry which is preliminary data.</text>
</comment>
<dbReference type="EMBL" id="CAJVQB010016543">
    <property type="protein sequence ID" value="CAG8780390.1"/>
    <property type="molecule type" value="Genomic_DNA"/>
</dbReference>
<name>A0ABN7VJV9_GIGMA</name>
<feature type="non-terminal residue" evidence="1">
    <location>
        <position position="1"/>
    </location>
</feature>
<proteinExistence type="predicted"/>
<gene>
    <name evidence="1" type="ORF">GMARGA_LOCUS19643</name>
</gene>
<organism evidence="1 2">
    <name type="scientific">Gigaspora margarita</name>
    <dbReference type="NCBI Taxonomy" id="4874"/>
    <lineage>
        <taxon>Eukaryota</taxon>
        <taxon>Fungi</taxon>
        <taxon>Fungi incertae sedis</taxon>
        <taxon>Mucoromycota</taxon>
        <taxon>Glomeromycotina</taxon>
        <taxon>Glomeromycetes</taxon>
        <taxon>Diversisporales</taxon>
        <taxon>Gigasporaceae</taxon>
        <taxon>Gigaspora</taxon>
    </lineage>
</organism>
<keyword evidence="2" id="KW-1185">Reference proteome</keyword>
<sequence>IKHTEPFEPIVHGTFGVDQFKLWYIDQIKDFFAEIMAGSCGFGLVNMDFDKPVEGEEEETEEMEEMEEKEISYIDSQLNYYINKLNSKDNFNNVVKPNTLDDLKEKDQRKFIKETLEKSISTKSNTQKNRYKQVYDHIIDLVKGFDSHEILIEVWLPVLCNICISFRFLHESNFKRKKEHELYDKFISILISNCFKPLEK</sequence>
<protein>
    <submittedName>
        <fullName evidence="1">18365_t:CDS:1</fullName>
    </submittedName>
</protein>
<accession>A0ABN7VJV9</accession>
<evidence type="ECO:0000313" key="1">
    <source>
        <dbReference type="EMBL" id="CAG8780390.1"/>
    </source>
</evidence>
<dbReference type="Proteomes" id="UP000789901">
    <property type="component" value="Unassembled WGS sequence"/>
</dbReference>
<evidence type="ECO:0000313" key="2">
    <source>
        <dbReference type="Proteomes" id="UP000789901"/>
    </source>
</evidence>
<reference evidence="1 2" key="1">
    <citation type="submission" date="2021-06" db="EMBL/GenBank/DDBJ databases">
        <authorList>
            <person name="Kallberg Y."/>
            <person name="Tangrot J."/>
            <person name="Rosling A."/>
        </authorList>
    </citation>
    <scope>NUCLEOTIDE SEQUENCE [LARGE SCALE GENOMIC DNA]</scope>
    <source>
        <strain evidence="1 2">120-4 pot B 10/14</strain>
    </source>
</reference>